<dbReference type="RefSeq" id="WP_227178267.1">
    <property type="nucleotide sequence ID" value="NZ_JAJBZT010000001.1"/>
</dbReference>
<name>A0ABS8D2S0_9NEIS</name>
<evidence type="ECO:0000313" key="8">
    <source>
        <dbReference type="Proteomes" id="UP001165395"/>
    </source>
</evidence>
<dbReference type="InterPro" id="IPR014436">
    <property type="entry name" value="Extradiol_dOase_DODA"/>
</dbReference>
<dbReference type="PANTHER" id="PTHR30096">
    <property type="entry name" value="4,5-DOPA DIOXYGENASE EXTRADIOL-LIKE PROTEIN"/>
    <property type="match status" value="1"/>
</dbReference>
<dbReference type="Pfam" id="PF02900">
    <property type="entry name" value="LigB"/>
    <property type="match status" value="1"/>
</dbReference>
<sequence>MSNRLPVYFISHGSPMLALGAGRFGDAWAKITEEIETPKAILMISAHWTTVAPVVSAAEKPETIHDFGGFPRALFEVQYPTVGAPWLAERVADLLQSANWPVAIHPDRGLDHGAWVPLQEMYPMGEIPVAQLSIQPRQDPAYHYRLGKLLAPLREEGVLILASGSITHNLGDIHWHRDHDDNFSEAWATEFQSWVSDQLLAGQTDAMLQYRANAPHAHYAHPHDDHFMPLYVTMGAGDGEQVDRLFDGTMLGTLAMDVYRFGGVN</sequence>
<protein>
    <submittedName>
        <fullName evidence="7">Dioxygenase</fullName>
    </submittedName>
</protein>
<dbReference type="EMBL" id="JAJBZT010000001">
    <property type="protein sequence ID" value="MCB6182497.1"/>
    <property type="molecule type" value="Genomic_DNA"/>
</dbReference>
<feature type="domain" description="Extradiol ring-cleavage dioxygenase class III enzyme subunit B" evidence="6">
    <location>
        <begin position="8"/>
        <end position="241"/>
    </location>
</feature>
<gene>
    <name evidence="7" type="ORF">LIN78_02900</name>
</gene>
<dbReference type="InterPro" id="IPR004183">
    <property type="entry name" value="Xdiol_dOase_suB"/>
</dbReference>
<dbReference type="GO" id="GO:0051213">
    <property type="term" value="F:dioxygenase activity"/>
    <property type="evidence" value="ECO:0007669"/>
    <property type="project" value="UniProtKB-KW"/>
</dbReference>
<comment type="caution">
    <text evidence="7">The sequence shown here is derived from an EMBL/GenBank/DDBJ whole genome shotgun (WGS) entry which is preliminary data.</text>
</comment>
<comment type="cofactor">
    <cofactor evidence="1">
        <name>Zn(2+)</name>
        <dbReference type="ChEBI" id="CHEBI:29105"/>
    </cofactor>
</comment>
<dbReference type="CDD" id="cd07363">
    <property type="entry name" value="45_DOPA_Dioxygenase"/>
    <property type="match status" value="1"/>
</dbReference>
<keyword evidence="3" id="KW-0479">Metal-binding</keyword>
<dbReference type="PIRSF" id="PIRSF006157">
    <property type="entry name" value="Doxgns_DODA"/>
    <property type="match status" value="1"/>
</dbReference>
<dbReference type="Gene3D" id="3.40.830.10">
    <property type="entry name" value="LigB-like"/>
    <property type="match status" value="1"/>
</dbReference>
<dbReference type="Proteomes" id="UP001165395">
    <property type="component" value="Unassembled WGS sequence"/>
</dbReference>
<keyword evidence="8" id="KW-1185">Reference proteome</keyword>
<evidence type="ECO:0000256" key="2">
    <source>
        <dbReference type="ARBA" id="ARBA00007581"/>
    </source>
</evidence>
<evidence type="ECO:0000313" key="7">
    <source>
        <dbReference type="EMBL" id="MCB6182497.1"/>
    </source>
</evidence>
<reference evidence="7" key="1">
    <citation type="submission" date="2021-10" db="EMBL/GenBank/DDBJ databases">
        <title>The complete genome sequence of Leeia sp. TBRC 13508.</title>
        <authorList>
            <person name="Charoenyingcharoen P."/>
            <person name="Yukphan P."/>
        </authorList>
    </citation>
    <scope>NUCLEOTIDE SEQUENCE</scope>
    <source>
        <strain evidence="7">TBRC 13508</strain>
    </source>
</reference>
<evidence type="ECO:0000256" key="5">
    <source>
        <dbReference type="ARBA" id="ARBA00023002"/>
    </source>
</evidence>
<organism evidence="7 8">
    <name type="scientific">Leeia speluncae</name>
    <dbReference type="NCBI Taxonomy" id="2884804"/>
    <lineage>
        <taxon>Bacteria</taxon>
        <taxon>Pseudomonadati</taxon>
        <taxon>Pseudomonadota</taxon>
        <taxon>Betaproteobacteria</taxon>
        <taxon>Neisseriales</taxon>
        <taxon>Leeiaceae</taxon>
        <taxon>Leeia</taxon>
    </lineage>
</organism>
<keyword evidence="5" id="KW-0560">Oxidoreductase</keyword>
<evidence type="ECO:0000256" key="4">
    <source>
        <dbReference type="ARBA" id="ARBA00022833"/>
    </source>
</evidence>
<dbReference type="PANTHER" id="PTHR30096:SF0">
    <property type="entry name" value="4,5-DOPA DIOXYGENASE EXTRADIOL-LIKE PROTEIN"/>
    <property type="match status" value="1"/>
</dbReference>
<accession>A0ABS8D2S0</accession>
<evidence type="ECO:0000256" key="3">
    <source>
        <dbReference type="ARBA" id="ARBA00022723"/>
    </source>
</evidence>
<dbReference type="SUPFAM" id="SSF53213">
    <property type="entry name" value="LigB-like"/>
    <property type="match status" value="1"/>
</dbReference>
<keyword evidence="4" id="KW-0862">Zinc</keyword>
<proteinExistence type="inferred from homology"/>
<keyword evidence="7" id="KW-0223">Dioxygenase</keyword>
<evidence type="ECO:0000259" key="6">
    <source>
        <dbReference type="Pfam" id="PF02900"/>
    </source>
</evidence>
<evidence type="ECO:0000256" key="1">
    <source>
        <dbReference type="ARBA" id="ARBA00001947"/>
    </source>
</evidence>
<comment type="similarity">
    <text evidence="2">Belongs to the DODA-type extradiol aromatic ring-opening dioxygenase family.</text>
</comment>